<proteinExistence type="predicted"/>
<name>A0A336MT16_CULSO</name>
<dbReference type="EMBL" id="UFQT01001969">
    <property type="protein sequence ID" value="SSX32239.1"/>
    <property type="molecule type" value="Genomic_DNA"/>
</dbReference>
<accession>A0A336MT16</accession>
<dbReference type="VEuPathDB" id="VectorBase:CSON004717"/>
<evidence type="ECO:0000256" key="1">
    <source>
        <dbReference type="SAM" id="MobiDB-lite"/>
    </source>
</evidence>
<dbReference type="AlphaFoldDB" id="A0A336MT16"/>
<organism evidence="3">
    <name type="scientific">Culicoides sonorensis</name>
    <name type="common">Biting midge</name>
    <dbReference type="NCBI Taxonomy" id="179676"/>
    <lineage>
        <taxon>Eukaryota</taxon>
        <taxon>Metazoa</taxon>
        <taxon>Ecdysozoa</taxon>
        <taxon>Arthropoda</taxon>
        <taxon>Hexapoda</taxon>
        <taxon>Insecta</taxon>
        <taxon>Pterygota</taxon>
        <taxon>Neoptera</taxon>
        <taxon>Endopterygota</taxon>
        <taxon>Diptera</taxon>
        <taxon>Nematocera</taxon>
        <taxon>Chironomoidea</taxon>
        <taxon>Ceratopogonidae</taxon>
        <taxon>Ceratopogoninae</taxon>
        <taxon>Culicoides</taxon>
        <taxon>Monoculicoides</taxon>
    </lineage>
</organism>
<gene>
    <name evidence="3" type="primary">CSON004717</name>
</gene>
<reference evidence="3" key="2">
    <citation type="submission" date="2018-07" db="EMBL/GenBank/DDBJ databases">
        <authorList>
            <person name="Quirk P.G."/>
            <person name="Krulwich T.A."/>
        </authorList>
    </citation>
    <scope>NUCLEOTIDE SEQUENCE</scope>
</reference>
<sequence>MSKHHRISGTDNKPPRISYLTHSPHRSMPPEILSIDESDTLLEEGMESVGEIISERRERRKNGSHLHETGMNRRLINPAVTIVEMTSPTDKVQQPLLTPLETNSPSPFAENNTNVNSTGIQLSMDKGLQEWGEATRSFVKAQQRRHAGRATFQGKIYNFLERPTGIRCFLYHFIV</sequence>
<reference evidence="2" key="1">
    <citation type="submission" date="2018-04" db="EMBL/GenBank/DDBJ databases">
        <authorList>
            <person name="Go L.Y."/>
            <person name="Mitchell J.A."/>
        </authorList>
    </citation>
    <scope>NUCLEOTIDE SEQUENCE</scope>
    <source>
        <tissue evidence="2">Whole organism</tissue>
    </source>
</reference>
<protein>
    <submittedName>
        <fullName evidence="3">CSON004717 protein</fullName>
    </submittedName>
</protein>
<evidence type="ECO:0000313" key="3">
    <source>
        <dbReference type="EMBL" id="SSX32239.1"/>
    </source>
</evidence>
<feature type="region of interest" description="Disordered" evidence="1">
    <location>
        <begin position="1"/>
        <end position="31"/>
    </location>
</feature>
<dbReference type="EMBL" id="UFQS01001969">
    <property type="protein sequence ID" value="SSX12797.1"/>
    <property type="molecule type" value="Genomic_DNA"/>
</dbReference>
<evidence type="ECO:0000313" key="2">
    <source>
        <dbReference type="EMBL" id="SSX12797.1"/>
    </source>
</evidence>